<evidence type="ECO:0000313" key="1">
    <source>
        <dbReference type="EMBL" id="MCL6741312.1"/>
    </source>
</evidence>
<reference evidence="1" key="1">
    <citation type="submission" date="2022-05" db="EMBL/GenBank/DDBJ databases">
        <authorList>
            <person name="Jo J.-H."/>
            <person name="Im W.-T."/>
        </authorList>
    </citation>
    <scope>NUCLEOTIDE SEQUENCE</scope>
    <source>
        <strain evidence="1">RB56-2</strain>
    </source>
</reference>
<accession>A0ABT0SAE0</accession>
<evidence type="ECO:0000313" key="2">
    <source>
        <dbReference type="Proteomes" id="UP001165383"/>
    </source>
</evidence>
<name>A0ABT0SAE0_9SPHN</name>
<organism evidence="1 2">
    <name type="scientific">Sphingomonas brevis</name>
    <dbReference type="NCBI Taxonomy" id="2908206"/>
    <lineage>
        <taxon>Bacteria</taxon>
        <taxon>Pseudomonadati</taxon>
        <taxon>Pseudomonadota</taxon>
        <taxon>Alphaproteobacteria</taxon>
        <taxon>Sphingomonadales</taxon>
        <taxon>Sphingomonadaceae</taxon>
        <taxon>Sphingomonas</taxon>
    </lineage>
</organism>
<gene>
    <name evidence="1" type="ORF">LZ518_09245</name>
</gene>
<sequence>MAWQAAGADSQDPRRFDSLPETGVRYGTLEAVAIANIAVAVRTMN</sequence>
<protein>
    <submittedName>
        <fullName evidence="1">Uncharacterized protein</fullName>
    </submittedName>
</protein>
<dbReference type="Proteomes" id="UP001165383">
    <property type="component" value="Unassembled WGS sequence"/>
</dbReference>
<comment type="caution">
    <text evidence="1">The sequence shown here is derived from an EMBL/GenBank/DDBJ whole genome shotgun (WGS) entry which is preliminary data.</text>
</comment>
<dbReference type="RefSeq" id="WP_249915707.1">
    <property type="nucleotide sequence ID" value="NZ_JAMGBB010000001.1"/>
</dbReference>
<proteinExistence type="predicted"/>
<dbReference type="EMBL" id="JAMGBB010000001">
    <property type="protein sequence ID" value="MCL6741312.1"/>
    <property type="molecule type" value="Genomic_DNA"/>
</dbReference>
<keyword evidence="2" id="KW-1185">Reference proteome</keyword>